<evidence type="ECO:0000256" key="9">
    <source>
        <dbReference type="ARBA" id="ARBA00022741"/>
    </source>
</evidence>
<evidence type="ECO:0000256" key="6">
    <source>
        <dbReference type="ARBA" id="ARBA00021478"/>
    </source>
</evidence>
<dbReference type="PANTHER" id="PTHR10285">
    <property type="entry name" value="URIDINE KINASE"/>
    <property type="match status" value="1"/>
</dbReference>
<organism evidence="19 20">
    <name type="scientific">Levilactobacillus spicheri</name>
    <dbReference type="NCBI Taxonomy" id="216463"/>
    <lineage>
        <taxon>Bacteria</taxon>
        <taxon>Bacillati</taxon>
        <taxon>Bacillota</taxon>
        <taxon>Bacilli</taxon>
        <taxon>Lactobacillales</taxon>
        <taxon>Lactobacillaceae</taxon>
        <taxon>Levilactobacillus</taxon>
    </lineage>
</organism>
<evidence type="ECO:0000256" key="2">
    <source>
        <dbReference type="ARBA" id="ARBA00004690"/>
    </source>
</evidence>
<dbReference type="EMBL" id="JZCR01000006">
    <property type="protein sequence ID" value="KJW13517.1"/>
    <property type="molecule type" value="Genomic_DNA"/>
</dbReference>
<comment type="catalytic activity">
    <reaction evidence="14 17">
        <text>cytidine + ATP = CMP + ADP + H(+)</text>
        <dbReference type="Rhea" id="RHEA:24674"/>
        <dbReference type="ChEBI" id="CHEBI:15378"/>
        <dbReference type="ChEBI" id="CHEBI:17562"/>
        <dbReference type="ChEBI" id="CHEBI:30616"/>
        <dbReference type="ChEBI" id="CHEBI:60377"/>
        <dbReference type="ChEBI" id="CHEBI:456216"/>
        <dbReference type="EC" id="2.7.1.48"/>
    </reaction>
</comment>
<comment type="catalytic activity">
    <reaction evidence="15 16 17">
        <text>uridine + ATP = UMP + ADP + H(+)</text>
        <dbReference type="Rhea" id="RHEA:16825"/>
        <dbReference type="ChEBI" id="CHEBI:15378"/>
        <dbReference type="ChEBI" id="CHEBI:16704"/>
        <dbReference type="ChEBI" id="CHEBI:30616"/>
        <dbReference type="ChEBI" id="CHEBI:57865"/>
        <dbReference type="ChEBI" id="CHEBI:456216"/>
        <dbReference type="EC" id="2.7.1.48"/>
    </reaction>
</comment>
<keyword evidence="8 16" id="KW-0808">Transferase</keyword>
<dbReference type="InterPro" id="IPR027417">
    <property type="entry name" value="P-loop_NTPase"/>
</dbReference>
<evidence type="ECO:0000256" key="11">
    <source>
        <dbReference type="ARBA" id="ARBA00022840"/>
    </source>
</evidence>
<dbReference type="UniPathway" id="UPA00574">
    <property type="reaction ID" value="UER00637"/>
</dbReference>
<evidence type="ECO:0000256" key="13">
    <source>
        <dbReference type="ARBA" id="ARBA00031452"/>
    </source>
</evidence>
<comment type="pathway">
    <text evidence="3 16 17">Pyrimidine metabolism; CTP biosynthesis via salvage pathway; CTP from cytidine: step 1/3.</text>
</comment>
<dbReference type="NCBIfam" id="TIGR00235">
    <property type="entry name" value="udk"/>
    <property type="match status" value="1"/>
</dbReference>
<dbReference type="SUPFAM" id="SSF52540">
    <property type="entry name" value="P-loop containing nucleoside triphosphate hydrolases"/>
    <property type="match status" value="1"/>
</dbReference>
<dbReference type="Gene3D" id="3.40.50.300">
    <property type="entry name" value="P-loop containing nucleotide triphosphate hydrolases"/>
    <property type="match status" value="1"/>
</dbReference>
<dbReference type="SMART" id="SM00382">
    <property type="entry name" value="AAA"/>
    <property type="match status" value="1"/>
</dbReference>
<keyword evidence="11 16" id="KW-0067">ATP-binding</keyword>
<dbReference type="HAMAP" id="MF_00551">
    <property type="entry name" value="Uridine_kinase"/>
    <property type="match status" value="1"/>
</dbReference>
<dbReference type="InterPro" id="IPR006083">
    <property type="entry name" value="PRK/URK"/>
</dbReference>
<keyword evidence="7 16" id="KW-0963">Cytoplasm</keyword>
<comment type="pathway">
    <text evidence="2 16 17">Pyrimidine metabolism; UMP biosynthesis via salvage pathway; UMP from uridine: step 1/1.</text>
</comment>
<dbReference type="GO" id="GO:0005737">
    <property type="term" value="C:cytoplasm"/>
    <property type="evidence" value="ECO:0007669"/>
    <property type="project" value="UniProtKB-SubCell"/>
</dbReference>
<feature type="binding site" evidence="16">
    <location>
        <begin position="18"/>
        <end position="25"/>
    </location>
    <ligand>
        <name>ATP</name>
        <dbReference type="ChEBI" id="CHEBI:30616"/>
    </ligand>
</feature>
<dbReference type="Proteomes" id="UP000033491">
    <property type="component" value="Unassembled WGS sequence"/>
</dbReference>
<evidence type="ECO:0000256" key="3">
    <source>
        <dbReference type="ARBA" id="ARBA00004784"/>
    </source>
</evidence>
<sequence length="227" mass="26094">MATTLADKKRPIIIGVTGGSGSGKTTVSRAIFNQLVGHSIMILQQDSYYKDQADMTMEERKAVNYDHPLTFDTDLLIAQLKQLLRYEPIEKPVYDYSLFTRSDETIHQEPRDVIILEGILILDDERLRDLMDIKVFVDTDDDIRIIRRIQRDMNERNRPLESIISQYLATVKPMYHQFVEPTKRYADIIVPEGGENQVAIDLLVTKIRAILAAHGNKEVFDNQDTTI</sequence>
<dbReference type="EC" id="2.7.1.48" evidence="5 16"/>
<evidence type="ECO:0000313" key="20">
    <source>
        <dbReference type="Proteomes" id="UP000033491"/>
    </source>
</evidence>
<dbReference type="OrthoDB" id="9777642at2"/>
<evidence type="ECO:0000256" key="15">
    <source>
        <dbReference type="ARBA" id="ARBA00048909"/>
    </source>
</evidence>
<evidence type="ECO:0000256" key="7">
    <source>
        <dbReference type="ARBA" id="ARBA00022490"/>
    </source>
</evidence>
<dbReference type="PATRIC" id="fig|216463.3.peg.2502"/>
<dbReference type="GO" id="GO:0043771">
    <property type="term" value="F:cytidine kinase activity"/>
    <property type="evidence" value="ECO:0007669"/>
    <property type="project" value="RHEA"/>
</dbReference>
<keyword evidence="9 16" id="KW-0547">Nucleotide-binding</keyword>
<dbReference type="InterPro" id="IPR026008">
    <property type="entry name" value="Uridine_kinase"/>
</dbReference>
<dbReference type="STRING" id="216463.VC81_03380"/>
<evidence type="ECO:0000256" key="16">
    <source>
        <dbReference type="HAMAP-Rule" id="MF_00551"/>
    </source>
</evidence>
<dbReference type="UniPathway" id="UPA00579">
    <property type="reaction ID" value="UER00640"/>
</dbReference>
<keyword evidence="10 16" id="KW-0418">Kinase</keyword>
<name>A0A0F3RXJ1_9LACO</name>
<dbReference type="PRINTS" id="PR00988">
    <property type="entry name" value="URIDINKINASE"/>
</dbReference>
<dbReference type="GO" id="GO:0005524">
    <property type="term" value="F:ATP binding"/>
    <property type="evidence" value="ECO:0007669"/>
    <property type="project" value="UniProtKB-UniRule"/>
</dbReference>
<dbReference type="GO" id="GO:0044211">
    <property type="term" value="P:CTP salvage"/>
    <property type="evidence" value="ECO:0007669"/>
    <property type="project" value="UniProtKB-UniRule"/>
</dbReference>
<dbReference type="InterPro" id="IPR003593">
    <property type="entry name" value="AAA+_ATPase"/>
</dbReference>
<evidence type="ECO:0000256" key="10">
    <source>
        <dbReference type="ARBA" id="ARBA00022777"/>
    </source>
</evidence>
<evidence type="ECO:0000256" key="14">
    <source>
        <dbReference type="ARBA" id="ARBA00047436"/>
    </source>
</evidence>
<protein>
    <recommendedName>
        <fullName evidence="6 16">Uridine kinase</fullName>
        <ecNumber evidence="5 16">2.7.1.48</ecNumber>
    </recommendedName>
    <alternativeName>
        <fullName evidence="12 16">Cytidine monophosphokinase</fullName>
    </alternativeName>
    <alternativeName>
        <fullName evidence="13 16">Uridine monophosphokinase</fullName>
    </alternativeName>
</protein>
<dbReference type="NCBIfam" id="NF004018">
    <property type="entry name" value="PRK05480.1"/>
    <property type="match status" value="1"/>
</dbReference>
<evidence type="ECO:0000256" key="17">
    <source>
        <dbReference type="RuleBase" id="RU003825"/>
    </source>
</evidence>
<dbReference type="CDD" id="cd02023">
    <property type="entry name" value="UMPK"/>
    <property type="match status" value="1"/>
</dbReference>
<gene>
    <name evidence="16" type="primary">udk</name>
    <name evidence="19" type="ORF">VC81_03380</name>
</gene>
<evidence type="ECO:0000259" key="18">
    <source>
        <dbReference type="SMART" id="SM00382"/>
    </source>
</evidence>
<feature type="domain" description="AAA+ ATPase" evidence="18">
    <location>
        <begin position="10"/>
        <end position="159"/>
    </location>
</feature>
<reference evidence="19 20" key="1">
    <citation type="submission" date="2015-03" db="EMBL/GenBank/DDBJ databases">
        <authorList>
            <person name="Zheng J."/>
            <person name="Ganezle M."/>
        </authorList>
    </citation>
    <scope>NUCLEOTIDE SEQUENCE [LARGE SCALE GENOMIC DNA]</scope>
    <source>
        <strain evidence="19 20">LP38</strain>
    </source>
</reference>
<dbReference type="Pfam" id="PF00485">
    <property type="entry name" value="PRK"/>
    <property type="match status" value="1"/>
</dbReference>
<accession>A0A0F3RXJ1</accession>
<evidence type="ECO:0000256" key="12">
    <source>
        <dbReference type="ARBA" id="ARBA00030641"/>
    </source>
</evidence>
<comment type="caution">
    <text evidence="19">The sequence shown here is derived from an EMBL/GenBank/DDBJ whole genome shotgun (WGS) entry which is preliminary data.</text>
</comment>
<proteinExistence type="inferred from homology"/>
<evidence type="ECO:0000313" key="19">
    <source>
        <dbReference type="EMBL" id="KJW13517.1"/>
    </source>
</evidence>
<dbReference type="AlphaFoldDB" id="A0A0F3RXJ1"/>
<evidence type="ECO:0000256" key="4">
    <source>
        <dbReference type="ARBA" id="ARBA00005408"/>
    </source>
</evidence>
<evidence type="ECO:0000256" key="1">
    <source>
        <dbReference type="ARBA" id="ARBA00004496"/>
    </source>
</evidence>
<evidence type="ECO:0000256" key="8">
    <source>
        <dbReference type="ARBA" id="ARBA00022679"/>
    </source>
</evidence>
<comment type="subcellular location">
    <subcellularLocation>
        <location evidence="1 16 17">Cytoplasm</location>
    </subcellularLocation>
</comment>
<dbReference type="InterPro" id="IPR000764">
    <property type="entry name" value="Uridine_kinase-like"/>
</dbReference>
<dbReference type="GO" id="GO:0004849">
    <property type="term" value="F:uridine kinase activity"/>
    <property type="evidence" value="ECO:0007669"/>
    <property type="project" value="UniProtKB-UniRule"/>
</dbReference>
<comment type="similarity">
    <text evidence="4 16 17">Belongs to the uridine kinase family.</text>
</comment>
<evidence type="ECO:0000256" key="5">
    <source>
        <dbReference type="ARBA" id="ARBA00012137"/>
    </source>
</evidence>
<dbReference type="GO" id="GO:0044206">
    <property type="term" value="P:UMP salvage"/>
    <property type="evidence" value="ECO:0007669"/>
    <property type="project" value="UniProtKB-UniRule"/>
</dbReference>